<feature type="compositionally biased region" description="Low complexity" evidence="4">
    <location>
        <begin position="412"/>
        <end position="422"/>
    </location>
</feature>
<dbReference type="VEuPathDB" id="TrichDB:TRFO_22176"/>
<sequence>MKKKKVFVNLSNTSYKIVRTACESLGFKVTDSAKKNILFWCDQGATHDFVANLRPWQICNHFPGTLSIARKVEMIKNLEKMKTSLPSVYTFYPKSFILPVQFSELKNHMKDTNDTMIIKPDRGSLGRGIVLVQNPNDVDNYNDLSAIVQTYIEPFLIDGLKFDLRIYALVTSVDPLRIYIHEEGLARFCTEPYEKPNSSNLNNCFSHLTNYSLNKKNSNFQSDPENGHKRSMTKIFEEISKQGFDTTHLKKRIDEIIRLTIASVQPLLSNTYRSCVSISDDGKSRCFEILGFDILIDDKANPWLLEVNHMPMLDVDTELDKVLKMSVITGALKIVGLKPNFKKLVLITQKKLTQRRIWACPNVTENGSNINQLRLHDVAEESEIARTQTNWRLIFPLNEEITKNYPQNQTTNSSDNNLNNDNSKNESDNENNDSGCLLNLRLQNDKSDFNNPSNSEIKPRTAALKSRARAKSFPKNIMKEKLISRKSNLQSKLITKARPVTSTSQMKPNKYKTMSSIQKAKPRTTSKLSSKANSGGDSLMMEALKAASVQIFDHSTKAFQARKRASTEYIEKSNQRENYRPSTSVPTVKILTSHFQKRTSNKDQTLDYSSSSDSFDDSDESDNDNPNQEERLNINSQNKMINTGVMQYSNNPFYVCYAAFPPHFINRQEETERMKILTERYKFLIKKNFLEKLVKVVYLPDDIKINKTTRVTVKSYGFNGKQLECIFPGSDKKSNSNNLSDNGMSNGTEFMARNSDSLLNNPKYSKRIAKPAILIQRISLT</sequence>
<dbReference type="GO" id="GO:0036064">
    <property type="term" value="C:ciliary basal body"/>
    <property type="evidence" value="ECO:0007669"/>
    <property type="project" value="TreeGrafter"/>
</dbReference>
<dbReference type="Gene3D" id="3.30.470.20">
    <property type="entry name" value="ATP-grasp fold, B domain"/>
    <property type="match status" value="1"/>
</dbReference>
<comment type="caution">
    <text evidence="5">The sequence shown here is derived from an EMBL/GenBank/DDBJ whole genome shotgun (WGS) entry which is preliminary data.</text>
</comment>
<dbReference type="GO" id="GO:0000226">
    <property type="term" value="P:microtubule cytoskeleton organization"/>
    <property type="evidence" value="ECO:0007669"/>
    <property type="project" value="TreeGrafter"/>
</dbReference>
<dbReference type="PANTHER" id="PTHR12241">
    <property type="entry name" value="TUBULIN POLYGLUTAMYLASE"/>
    <property type="match status" value="1"/>
</dbReference>
<feature type="region of interest" description="Disordered" evidence="4">
    <location>
        <begin position="498"/>
        <end position="534"/>
    </location>
</feature>
<dbReference type="GO" id="GO:0070740">
    <property type="term" value="F:tubulin-glutamic acid ligase activity"/>
    <property type="evidence" value="ECO:0007669"/>
    <property type="project" value="TreeGrafter"/>
</dbReference>
<keyword evidence="1 5" id="KW-0436">Ligase</keyword>
<feature type="region of interest" description="Disordered" evidence="4">
    <location>
        <begin position="404"/>
        <end position="469"/>
    </location>
</feature>
<feature type="region of interest" description="Disordered" evidence="4">
    <location>
        <begin position="595"/>
        <end position="633"/>
    </location>
</feature>
<dbReference type="GO" id="GO:0005524">
    <property type="term" value="F:ATP binding"/>
    <property type="evidence" value="ECO:0007669"/>
    <property type="project" value="UniProtKB-KW"/>
</dbReference>
<proteinExistence type="predicted"/>
<dbReference type="InterPro" id="IPR004344">
    <property type="entry name" value="TTL/TTLL_fam"/>
</dbReference>
<dbReference type="RefSeq" id="XP_068362163.1">
    <property type="nucleotide sequence ID" value="XM_068502409.1"/>
</dbReference>
<dbReference type="GO" id="GO:0015631">
    <property type="term" value="F:tubulin binding"/>
    <property type="evidence" value="ECO:0007669"/>
    <property type="project" value="TreeGrafter"/>
</dbReference>
<reference evidence="5" key="1">
    <citation type="submission" date="2016-10" db="EMBL/GenBank/DDBJ databases">
        <authorList>
            <person name="Benchimol M."/>
            <person name="Almeida L.G."/>
            <person name="Vasconcelos A.T."/>
            <person name="Perreira-Neves A."/>
            <person name="Rosa I.A."/>
            <person name="Tasca T."/>
            <person name="Bogo M.R."/>
            <person name="de Souza W."/>
        </authorList>
    </citation>
    <scope>NUCLEOTIDE SEQUENCE [LARGE SCALE GENOMIC DNA]</scope>
    <source>
        <strain evidence="5">K</strain>
    </source>
</reference>
<feature type="compositionally biased region" description="Polar residues" evidence="4">
    <location>
        <begin position="500"/>
        <end position="534"/>
    </location>
</feature>
<accession>A0A1J4KCT4</accession>
<feature type="compositionally biased region" description="Acidic residues" evidence="4">
    <location>
        <begin position="614"/>
        <end position="623"/>
    </location>
</feature>
<evidence type="ECO:0000256" key="1">
    <source>
        <dbReference type="ARBA" id="ARBA00022598"/>
    </source>
</evidence>
<evidence type="ECO:0000313" key="6">
    <source>
        <dbReference type="Proteomes" id="UP000179807"/>
    </source>
</evidence>
<dbReference type="Proteomes" id="UP000179807">
    <property type="component" value="Unassembled WGS sequence"/>
</dbReference>
<name>A0A1J4KCT4_9EUKA</name>
<dbReference type="Pfam" id="PF03133">
    <property type="entry name" value="TTL"/>
    <property type="match status" value="1"/>
</dbReference>
<protein>
    <submittedName>
        <fullName evidence="5">Tubulin-tyrosine ligase family protein</fullName>
    </submittedName>
</protein>
<keyword evidence="3" id="KW-0067">ATP-binding</keyword>
<evidence type="ECO:0000313" key="5">
    <source>
        <dbReference type="EMBL" id="OHT09027.1"/>
    </source>
</evidence>
<keyword evidence="6" id="KW-1185">Reference proteome</keyword>
<evidence type="ECO:0000256" key="4">
    <source>
        <dbReference type="SAM" id="MobiDB-lite"/>
    </source>
</evidence>
<evidence type="ECO:0000256" key="2">
    <source>
        <dbReference type="ARBA" id="ARBA00022741"/>
    </source>
</evidence>
<evidence type="ECO:0000256" key="3">
    <source>
        <dbReference type="ARBA" id="ARBA00022840"/>
    </source>
</evidence>
<dbReference type="AlphaFoldDB" id="A0A1J4KCT4"/>
<dbReference type="OrthoDB" id="202825at2759"/>
<keyword evidence="2" id="KW-0547">Nucleotide-binding</keyword>
<dbReference type="PANTHER" id="PTHR12241:SF147">
    <property type="entry name" value="TUBULIN POLYGLUTAMYLASE TTLL7"/>
    <property type="match status" value="1"/>
</dbReference>
<dbReference type="PROSITE" id="PS51221">
    <property type="entry name" value="TTL"/>
    <property type="match status" value="1"/>
</dbReference>
<dbReference type="SUPFAM" id="SSF56059">
    <property type="entry name" value="Glutathione synthetase ATP-binding domain-like"/>
    <property type="match status" value="1"/>
</dbReference>
<gene>
    <name evidence="5" type="ORF">TRFO_22176</name>
</gene>
<dbReference type="GeneID" id="94837113"/>
<dbReference type="EMBL" id="MLAK01000650">
    <property type="protein sequence ID" value="OHT09027.1"/>
    <property type="molecule type" value="Genomic_DNA"/>
</dbReference>
<organism evidence="5 6">
    <name type="scientific">Tritrichomonas foetus</name>
    <dbReference type="NCBI Taxonomy" id="1144522"/>
    <lineage>
        <taxon>Eukaryota</taxon>
        <taxon>Metamonada</taxon>
        <taxon>Parabasalia</taxon>
        <taxon>Tritrichomonadida</taxon>
        <taxon>Tritrichomonadidae</taxon>
        <taxon>Tritrichomonas</taxon>
    </lineage>
</organism>